<dbReference type="EMBL" id="JBBWWR010000001">
    <property type="protein sequence ID" value="KAK8971125.1"/>
    <property type="molecule type" value="Genomic_DNA"/>
</dbReference>
<dbReference type="Proteomes" id="UP001412067">
    <property type="component" value="Unassembled WGS sequence"/>
</dbReference>
<proteinExistence type="predicted"/>
<evidence type="ECO:0000313" key="2">
    <source>
        <dbReference type="Proteomes" id="UP001412067"/>
    </source>
</evidence>
<evidence type="ECO:0000313" key="1">
    <source>
        <dbReference type="EMBL" id="KAK8971125.1"/>
    </source>
</evidence>
<accession>A0ABR2N4R8</accession>
<sequence length="173" mass="20349">MIMSTCEIFFRALTFAQWEVSSVSKKKSAHNLHRVCNFNESRQHIKVKQHLHWQAEVLKAQFPHIARPRAALATRAHTRRRQWEVSSVSKKKSAHNLHRVCNFNESRQHIKVKQHLHWQAEVLKAQFPHIARFTSFSPRLLTRAYNVRLLELRRLEQDPAPLSPQGLTRADDV</sequence>
<reference evidence="1 2" key="1">
    <citation type="journal article" date="2022" name="Nat. Plants">
        <title>Genomes of leafy and leafless Platanthera orchids illuminate the evolution of mycoheterotrophy.</title>
        <authorList>
            <person name="Li M.H."/>
            <person name="Liu K.W."/>
            <person name="Li Z."/>
            <person name="Lu H.C."/>
            <person name="Ye Q.L."/>
            <person name="Zhang D."/>
            <person name="Wang J.Y."/>
            <person name="Li Y.F."/>
            <person name="Zhong Z.M."/>
            <person name="Liu X."/>
            <person name="Yu X."/>
            <person name="Liu D.K."/>
            <person name="Tu X.D."/>
            <person name="Liu B."/>
            <person name="Hao Y."/>
            <person name="Liao X.Y."/>
            <person name="Jiang Y.T."/>
            <person name="Sun W.H."/>
            <person name="Chen J."/>
            <person name="Chen Y.Q."/>
            <person name="Ai Y."/>
            <person name="Zhai J.W."/>
            <person name="Wu S.S."/>
            <person name="Zhou Z."/>
            <person name="Hsiao Y.Y."/>
            <person name="Wu W.L."/>
            <person name="Chen Y.Y."/>
            <person name="Lin Y.F."/>
            <person name="Hsu J.L."/>
            <person name="Li C.Y."/>
            <person name="Wang Z.W."/>
            <person name="Zhao X."/>
            <person name="Zhong W.Y."/>
            <person name="Ma X.K."/>
            <person name="Ma L."/>
            <person name="Huang J."/>
            <person name="Chen G.Z."/>
            <person name="Huang M.Z."/>
            <person name="Huang L."/>
            <person name="Peng D.H."/>
            <person name="Luo Y.B."/>
            <person name="Zou S.Q."/>
            <person name="Chen S.P."/>
            <person name="Lan S."/>
            <person name="Tsai W.C."/>
            <person name="Van de Peer Y."/>
            <person name="Liu Z.J."/>
        </authorList>
    </citation>
    <scope>NUCLEOTIDE SEQUENCE [LARGE SCALE GENOMIC DNA]</scope>
    <source>
        <strain evidence="1">Lor288</strain>
    </source>
</reference>
<keyword evidence="2" id="KW-1185">Reference proteome</keyword>
<gene>
    <name evidence="1" type="ORF">KSP40_PGU022295</name>
</gene>
<protein>
    <submittedName>
        <fullName evidence="1">Uncharacterized protein</fullName>
    </submittedName>
</protein>
<organism evidence="1 2">
    <name type="scientific">Platanthera guangdongensis</name>
    <dbReference type="NCBI Taxonomy" id="2320717"/>
    <lineage>
        <taxon>Eukaryota</taxon>
        <taxon>Viridiplantae</taxon>
        <taxon>Streptophyta</taxon>
        <taxon>Embryophyta</taxon>
        <taxon>Tracheophyta</taxon>
        <taxon>Spermatophyta</taxon>
        <taxon>Magnoliopsida</taxon>
        <taxon>Liliopsida</taxon>
        <taxon>Asparagales</taxon>
        <taxon>Orchidaceae</taxon>
        <taxon>Orchidoideae</taxon>
        <taxon>Orchideae</taxon>
        <taxon>Orchidinae</taxon>
        <taxon>Platanthera</taxon>
    </lineage>
</organism>
<name>A0ABR2N4R8_9ASPA</name>
<comment type="caution">
    <text evidence="1">The sequence shown here is derived from an EMBL/GenBank/DDBJ whole genome shotgun (WGS) entry which is preliminary data.</text>
</comment>